<feature type="transmembrane region" description="Helical" evidence="10">
    <location>
        <begin position="160"/>
        <end position="178"/>
    </location>
</feature>
<evidence type="ECO:0000256" key="4">
    <source>
        <dbReference type="ARBA" id="ARBA00022679"/>
    </source>
</evidence>
<feature type="transmembrane region" description="Helical" evidence="10">
    <location>
        <begin position="339"/>
        <end position="357"/>
    </location>
</feature>
<feature type="transmembrane region" description="Helical" evidence="10">
    <location>
        <begin position="27"/>
        <end position="43"/>
    </location>
</feature>
<feature type="transmembrane region" description="Helical" evidence="10">
    <location>
        <begin position="77"/>
        <end position="94"/>
    </location>
</feature>
<keyword evidence="8 9" id="KW-0012">Acyltransferase</keyword>
<evidence type="ECO:0000256" key="2">
    <source>
        <dbReference type="ARBA" id="ARBA00010323"/>
    </source>
</evidence>
<evidence type="ECO:0000256" key="6">
    <source>
        <dbReference type="ARBA" id="ARBA00022989"/>
    </source>
</evidence>
<keyword evidence="4 9" id="KW-0808">Transferase</keyword>
<accession>A0A7U4M019</accession>
<reference evidence="12" key="2">
    <citation type="journal article" date="2017" name="Stand. Genomic Sci.">
        <title>Complete genome sequence of the sulfur-oxidizing chemolithoautotrophic Sulfurovum lithotrophicum 42BKTT.</title>
        <authorList>
            <person name="Jeon W."/>
            <person name="Priscilla L."/>
            <person name="Park G."/>
            <person name="Lee H."/>
            <person name="Lee N."/>
            <person name="Lee D."/>
            <person name="Kwon H."/>
            <person name="Ahn I."/>
            <person name="Lee C."/>
            <person name="Lee H."/>
            <person name="Ahn J."/>
        </authorList>
    </citation>
    <scope>NUCLEOTIDE SEQUENCE [LARGE SCALE GENOMIC DNA]</scope>
    <source>
        <strain evidence="12">ATCC BAA-797 / 42BKT</strain>
    </source>
</reference>
<proteinExistence type="inferred from homology"/>
<dbReference type="EMBL" id="CP011308">
    <property type="protein sequence ID" value="AKF24359.1"/>
    <property type="molecule type" value="Genomic_DNA"/>
</dbReference>
<dbReference type="GO" id="GO:0005886">
    <property type="term" value="C:plasma membrane"/>
    <property type="evidence" value="ECO:0007669"/>
    <property type="project" value="UniProtKB-SubCell"/>
</dbReference>
<name>A0A7U4M019_9BACT</name>
<feature type="transmembrane region" description="Helical" evidence="10">
    <location>
        <begin position="254"/>
        <end position="270"/>
    </location>
</feature>
<dbReference type="Pfam" id="PF03062">
    <property type="entry name" value="MBOAT"/>
    <property type="match status" value="1"/>
</dbReference>
<evidence type="ECO:0000313" key="12">
    <source>
        <dbReference type="Proteomes" id="UP000034444"/>
    </source>
</evidence>
<reference evidence="11 12" key="1">
    <citation type="submission" date="2015-04" db="EMBL/GenBank/DDBJ databases">
        <title>Complete genome sequence of Sulfurovum lithotrophicum ATCC BAA-797T.</title>
        <authorList>
            <person name="Ahn J."/>
            <person name="Park G."/>
            <person name="Jeon W."/>
            <person name="Jang Y."/>
            <person name="Jang M."/>
            <person name="Lee H."/>
            <person name="Lee H."/>
        </authorList>
    </citation>
    <scope>NUCLEOTIDE SEQUENCE [LARGE SCALE GENOMIC DNA]</scope>
    <source>
        <strain evidence="12">ATCC BAA-797 / 42BKT</strain>
    </source>
</reference>
<dbReference type="KEGG" id="slh:YH65_02320"/>
<feature type="transmembrane region" description="Helical" evidence="10">
    <location>
        <begin position="446"/>
        <end position="469"/>
    </location>
</feature>
<feature type="transmembrane region" description="Helical" evidence="10">
    <location>
        <begin position="316"/>
        <end position="333"/>
    </location>
</feature>
<evidence type="ECO:0000256" key="10">
    <source>
        <dbReference type="SAM" id="Phobius"/>
    </source>
</evidence>
<comment type="subcellular location">
    <subcellularLocation>
        <location evidence="1">Cell membrane</location>
        <topology evidence="1">Multi-pass membrane protein</topology>
    </subcellularLocation>
</comment>
<dbReference type="PIRSF" id="PIRSF500217">
    <property type="entry name" value="AlgI"/>
    <property type="match status" value="1"/>
</dbReference>
<evidence type="ECO:0000256" key="7">
    <source>
        <dbReference type="ARBA" id="ARBA00023136"/>
    </source>
</evidence>
<dbReference type="InterPro" id="IPR024194">
    <property type="entry name" value="Ac/AlaTfrase_AlgI/DltB"/>
</dbReference>
<feature type="transmembrane region" description="Helical" evidence="10">
    <location>
        <begin position="369"/>
        <end position="387"/>
    </location>
</feature>
<evidence type="ECO:0000256" key="1">
    <source>
        <dbReference type="ARBA" id="ARBA00004651"/>
    </source>
</evidence>
<keyword evidence="12" id="KW-1185">Reference proteome</keyword>
<dbReference type="GO" id="GO:0016746">
    <property type="term" value="F:acyltransferase activity"/>
    <property type="evidence" value="ECO:0007669"/>
    <property type="project" value="UniProtKB-KW"/>
</dbReference>
<keyword evidence="3 9" id="KW-1003">Cell membrane</keyword>
<dbReference type="OrthoDB" id="139172at2"/>
<keyword evidence="7 9" id="KW-0472">Membrane</keyword>
<dbReference type="InterPro" id="IPR028362">
    <property type="entry name" value="AlgI"/>
</dbReference>
<dbReference type="PIRSF" id="PIRSF016636">
    <property type="entry name" value="AlgI_DltB"/>
    <property type="match status" value="1"/>
</dbReference>
<evidence type="ECO:0000256" key="5">
    <source>
        <dbReference type="ARBA" id="ARBA00022692"/>
    </source>
</evidence>
<sequence>MLFNSFPFLFLVIVTLVLYYNKFLRKYQIYILIISSFVFYTYGQPILSLLLLSSASINAVASYFVYFENNKRRKKQYAFLGVAFNLAVLSFFKYSPLFGRALEHFRSLDGIGDFLVSIPLPVGISFYTFQGISLVVDLYRSNHQSECPLFKVDRNFIRHYIHTIFFISFFPQLVAGPIVKAYEFYPQIKTKYLEEINFESAFKILIIGYFLKMVIADNLKDQTFWMMFPYFQVHSSYTLMTMLFGYSIQIFTDFAGYSLIAIGVAKLYGYDLPKNFNFPYISKSFSEFWTRWHITLSTWLKEYLYIPLGGNRRGRVRTYINLFIVMLLGGLWHGAAWSYMFWGAYHGILLAGERFILQRYGIPNNRYLDIVRILMVFILVTLGWLLFKLPEFPQVILYCNAMIHNFNYPVNQTIITYVALYTFPVALYYVNYLLRTRTGKNYLDTSIVYAIMLLNIFINSGSSGEFIYFQF</sequence>
<feature type="transmembrane region" description="Helical" evidence="10">
    <location>
        <begin position="114"/>
        <end position="139"/>
    </location>
</feature>
<gene>
    <name evidence="11" type="ORF">YH65_02320</name>
</gene>
<protein>
    <submittedName>
        <fullName evidence="11">Acyltransferase</fullName>
    </submittedName>
</protein>
<evidence type="ECO:0000256" key="3">
    <source>
        <dbReference type="ARBA" id="ARBA00022475"/>
    </source>
</evidence>
<dbReference type="AlphaFoldDB" id="A0A7U4M019"/>
<dbReference type="GO" id="GO:0042121">
    <property type="term" value="P:alginic acid biosynthetic process"/>
    <property type="evidence" value="ECO:0007669"/>
    <property type="project" value="InterPro"/>
</dbReference>
<organism evidence="11 12">
    <name type="scientific">Sulfurovum lithotrophicum</name>
    <dbReference type="NCBI Taxonomy" id="206403"/>
    <lineage>
        <taxon>Bacteria</taxon>
        <taxon>Pseudomonadati</taxon>
        <taxon>Campylobacterota</taxon>
        <taxon>Epsilonproteobacteria</taxon>
        <taxon>Campylobacterales</taxon>
        <taxon>Sulfurovaceae</taxon>
        <taxon>Sulfurovum</taxon>
    </lineage>
</organism>
<keyword evidence="6 10" id="KW-1133">Transmembrane helix</keyword>
<keyword evidence="5 10" id="KW-0812">Transmembrane</keyword>
<dbReference type="InterPro" id="IPR051085">
    <property type="entry name" value="MB_O-acyltransferase"/>
</dbReference>
<evidence type="ECO:0000256" key="8">
    <source>
        <dbReference type="ARBA" id="ARBA00023315"/>
    </source>
</evidence>
<feature type="transmembrane region" description="Helical" evidence="10">
    <location>
        <begin position="6"/>
        <end position="22"/>
    </location>
</feature>
<dbReference type="PANTHER" id="PTHR13285:SF23">
    <property type="entry name" value="TEICHOIC ACID D-ALANYLTRANSFERASE"/>
    <property type="match status" value="1"/>
</dbReference>
<dbReference type="PANTHER" id="PTHR13285">
    <property type="entry name" value="ACYLTRANSFERASE"/>
    <property type="match status" value="1"/>
</dbReference>
<dbReference type="InterPro" id="IPR004299">
    <property type="entry name" value="MBOAT_fam"/>
</dbReference>
<evidence type="ECO:0000313" key="11">
    <source>
        <dbReference type="EMBL" id="AKF24359.1"/>
    </source>
</evidence>
<comment type="similarity">
    <text evidence="2 9">Belongs to the membrane-bound acyltransferase family.</text>
</comment>
<evidence type="ECO:0000256" key="9">
    <source>
        <dbReference type="PIRNR" id="PIRNR016636"/>
    </source>
</evidence>
<feature type="transmembrane region" description="Helical" evidence="10">
    <location>
        <begin position="414"/>
        <end position="434"/>
    </location>
</feature>
<dbReference type="Proteomes" id="UP000034444">
    <property type="component" value="Chromosome"/>
</dbReference>